<name>A0A1X0U484_9BACT</name>
<protein>
    <submittedName>
        <fullName evidence="1">Uncharacterized protein</fullName>
    </submittedName>
</protein>
<evidence type="ECO:0000313" key="1">
    <source>
        <dbReference type="EMBL" id="ORI09454.1"/>
    </source>
</evidence>
<gene>
    <name evidence="1" type="ORF">A3835_09740</name>
</gene>
<accession>A0A1X0U484</accession>
<dbReference type="EMBL" id="LVWL01000011">
    <property type="protein sequence ID" value="ORI09454.1"/>
    <property type="molecule type" value="Genomic_DNA"/>
</dbReference>
<sequence>MKWIYPQLIDDLKCYCNKFINGDIDIQIIQDKIYKTEMQIVSIEEQWLRKILSNIENEIELSMFTLEDAELKKNVCEKIDSLLDIIYKFENDMN</sequence>
<dbReference type="Proteomes" id="UP000192671">
    <property type="component" value="Unassembled WGS sequence"/>
</dbReference>
<organism evidence="1 2">
    <name type="scientific">Campylobacter concisus</name>
    <dbReference type="NCBI Taxonomy" id="199"/>
    <lineage>
        <taxon>Bacteria</taxon>
        <taxon>Pseudomonadati</taxon>
        <taxon>Campylobacterota</taxon>
        <taxon>Epsilonproteobacteria</taxon>
        <taxon>Campylobacterales</taxon>
        <taxon>Campylobacteraceae</taxon>
        <taxon>Campylobacter</taxon>
    </lineage>
</organism>
<comment type="caution">
    <text evidence="1">The sequence shown here is derived from an EMBL/GenBank/DDBJ whole genome shotgun (WGS) entry which is preliminary data.</text>
</comment>
<dbReference type="AlphaFoldDB" id="A0A1X0U484"/>
<proteinExistence type="predicted"/>
<evidence type="ECO:0000313" key="2">
    <source>
        <dbReference type="Proteomes" id="UP000192671"/>
    </source>
</evidence>
<reference evidence="1 2" key="1">
    <citation type="journal article" date="2017" name="Gene Rep">
        <title>The ribosomal RNA operon (rrn) of Campylobacter concisus supports molecular typing to genomospecies level.</title>
        <authorList>
            <person name="Huq M."/>
            <person name="Van T.T.H."/>
            <person name="Gurtler V."/>
            <person name="Elshagmani E."/>
            <person name="Allemailem K.S."/>
            <person name="Smooker P.M."/>
            <person name="Istivan T.S."/>
        </authorList>
    </citation>
    <scope>NUCLEOTIDE SEQUENCE [LARGE SCALE GENOMIC DNA]</scope>
    <source>
        <strain evidence="1 2">RCH 26</strain>
    </source>
</reference>